<dbReference type="EMBL" id="BAAAVI010000019">
    <property type="protein sequence ID" value="GAA2870422.1"/>
    <property type="molecule type" value="Genomic_DNA"/>
</dbReference>
<dbReference type="InterPro" id="IPR050212">
    <property type="entry name" value="Ntdp-like"/>
</dbReference>
<proteinExistence type="predicted"/>
<keyword evidence="4" id="KW-1185">Reference proteome</keyword>
<keyword evidence="1" id="KW-0378">Hydrolase</keyword>
<dbReference type="Proteomes" id="UP001500831">
    <property type="component" value="Unassembled WGS sequence"/>
</dbReference>
<dbReference type="InterPro" id="IPR035930">
    <property type="entry name" value="FomD-like_sf"/>
</dbReference>
<sequence length="169" mass="19143">MDMSHEIVRVVYRKYDGSLHWHHRALLLGEDEHGVWTGCVAGSSGHKGDGPAVVWPYAFVILFPRDGWWTATFNAAPNKAEIYCDISTVPRWSAGEVTMVDLDLDVIRMRRDGRVFLDDEDEFEEHQIRYAYPPDVIENARATADRLLEAVKDGTAPFGAAPRWLTLVT</sequence>
<dbReference type="PANTHER" id="PTHR39159">
    <property type="match status" value="1"/>
</dbReference>
<organism evidence="3 4">
    <name type="scientific">Streptosporangium fragile</name>
    <dbReference type="NCBI Taxonomy" id="46186"/>
    <lineage>
        <taxon>Bacteria</taxon>
        <taxon>Bacillati</taxon>
        <taxon>Actinomycetota</taxon>
        <taxon>Actinomycetes</taxon>
        <taxon>Streptosporangiales</taxon>
        <taxon>Streptosporangiaceae</taxon>
        <taxon>Streptosporangium</taxon>
    </lineage>
</organism>
<feature type="domain" description="DUF402" evidence="2">
    <location>
        <begin position="55"/>
        <end position="154"/>
    </location>
</feature>
<evidence type="ECO:0000259" key="2">
    <source>
        <dbReference type="Pfam" id="PF04167"/>
    </source>
</evidence>
<dbReference type="Pfam" id="PF04167">
    <property type="entry name" value="DUF402"/>
    <property type="match status" value="1"/>
</dbReference>
<dbReference type="InterPro" id="IPR007295">
    <property type="entry name" value="DUF402"/>
</dbReference>
<accession>A0ABP6ICT0</accession>
<evidence type="ECO:0000313" key="3">
    <source>
        <dbReference type="EMBL" id="GAA2870422.1"/>
    </source>
</evidence>
<name>A0ABP6ICT0_9ACTN</name>
<gene>
    <name evidence="3" type="ORF">GCM10010517_30630</name>
</gene>
<evidence type="ECO:0000256" key="1">
    <source>
        <dbReference type="ARBA" id="ARBA00022801"/>
    </source>
</evidence>
<dbReference type="PANTHER" id="PTHR39159:SF1">
    <property type="entry name" value="UPF0374 PROTEIN YGAC"/>
    <property type="match status" value="1"/>
</dbReference>
<protein>
    <submittedName>
        <fullName evidence="3">DUF402 domain-containing protein</fullName>
    </submittedName>
</protein>
<dbReference type="Gene3D" id="2.40.380.10">
    <property type="entry name" value="FomD-like"/>
    <property type="match status" value="1"/>
</dbReference>
<evidence type="ECO:0000313" key="4">
    <source>
        <dbReference type="Proteomes" id="UP001500831"/>
    </source>
</evidence>
<reference evidence="4" key="1">
    <citation type="journal article" date="2019" name="Int. J. Syst. Evol. Microbiol.">
        <title>The Global Catalogue of Microorganisms (GCM) 10K type strain sequencing project: providing services to taxonomists for standard genome sequencing and annotation.</title>
        <authorList>
            <consortium name="The Broad Institute Genomics Platform"/>
            <consortium name="The Broad Institute Genome Sequencing Center for Infectious Disease"/>
            <person name="Wu L."/>
            <person name="Ma J."/>
        </authorList>
    </citation>
    <scope>NUCLEOTIDE SEQUENCE [LARGE SCALE GENOMIC DNA]</scope>
    <source>
        <strain evidence="4">JCM 6242</strain>
    </source>
</reference>
<comment type="caution">
    <text evidence="3">The sequence shown here is derived from an EMBL/GenBank/DDBJ whole genome shotgun (WGS) entry which is preliminary data.</text>
</comment>
<dbReference type="SUPFAM" id="SSF159234">
    <property type="entry name" value="FomD-like"/>
    <property type="match status" value="1"/>
</dbReference>